<keyword evidence="2 4" id="KW-0238">DNA-binding</keyword>
<dbReference type="InterPro" id="IPR036271">
    <property type="entry name" value="Tet_transcr_reg_TetR-rel_C_sf"/>
</dbReference>
<proteinExistence type="predicted"/>
<protein>
    <submittedName>
        <fullName evidence="6">TetR family transcriptional regulator</fullName>
    </submittedName>
</protein>
<gene>
    <name evidence="6" type="ORF">CRI88_03565</name>
</gene>
<evidence type="ECO:0000256" key="2">
    <source>
        <dbReference type="ARBA" id="ARBA00023125"/>
    </source>
</evidence>
<accession>A0A2I0V5B2</accession>
<dbReference type="PANTHER" id="PTHR30055">
    <property type="entry name" value="HTH-TYPE TRANSCRIPTIONAL REGULATOR RUTR"/>
    <property type="match status" value="1"/>
</dbReference>
<dbReference type="Pfam" id="PF00440">
    <property type="entry name" value="TetR_N"/>
    <property type="match status" value="1"/>
</dbReference>
<dbReference type="GO" id="GO:0003700">
    <property type="term" value="F:DNA-binding transcription factor activity"/>
    <property type="evidence" value="ECO:0007669"/>
    <property type="project" value="TreeGrafter"/>
</dbReference>
<feature type="domain" description="HTH tetR-type" evidence="5">
    <location>
        <begin position="11"/>
        <end position="71"/>
    </location>
</feature>
<dbReference type="SUPFAM" id="SSF46689">
    <property type="entry name" value="Homeodomain-like"/>
    <property type="match status" value="1"/>
</dbReference>
<dbReference type="PROSITE" id="PS50977">
    <property type="entry name" value="HTH_TETR_2"/>
    <property type="match status" value="1"/>
</dbReference>
<dbReference type="PANTHER" id="PTHR30055:SF234">
    <property type="entry name" value="HTH-TYPE TRANSCRIPTIONAL REGULATOR BETI"/>
    <property type="match status" value="1"/>
</dbReference>
<dbReference type="InterPro" id="IPR001647">
    <property type="entry name" value="HTH_TetR"/>
</dbReference>
<dbReference type="Proteomes" id="UP000234956">
    <property type="component" value="Unassembled WGS sequence"/>
</dbReference>
<dbReference type="InterPro" id="IPR009057">
    <property type="entry name" value="Homeodomain-like_sf"/>
</dbReference>
<evidence type="ECO:0000256" key="4">
    <source>
        <dbReference type="PROSITE-ProRule" id="PRU00335"/>
    </source>
</evidence>
<name>A0A2I0V5B2_9BACI</name>
<comment type="caution">
    <text evidence="6">The sequence shown here is derived from an EMBL/GenBank/DDBJ whole genome shotgun (WGS) entry which is preliminary data.</text>
</comment>
<sequence>MDSHKNTFIQEARKQQIIAATITTLDDIGYVKASLAQIAKRATISTALISYHFADRQDLIDQSLQALLEQSATFILTKTYAADDPATQLANFIEASIAYQATHPKENAALLEIIFNARTAEDVPYYKISDDGEDPLLKALCKILEDGKEQGTFTVDSVQVMAKVIQGAIGEYMLIGGPISVEAEEYSQEVIKIMWTAMKVEGHKNA</sequence>
<dbReference type="InterPro" id="IPR050109">
    <property type="entry name" value="HTH-type_TetR-like_transc_reg"/>
</dbReference>
<keyword evidence="3" id="KW-0804">Transcription</keyword>
<evidence type="ECO:0000313" key="6">
    <source>
        <dbReference type="EMBL" id="PKU53412.1"/>
    </source>
</evidence>
<dbReference type="Gene3D" id="1.10.357.10">
    <property type="entry name" value="Tetracycline Repressor, domain 2"/>
    <property type="match status" value="1"/>
</dbReference>
<evidence type="ECO:0000256" key="1">
    <source>
        <dbReference type="ARBA" id="ARBA00023015"/>
    </source>
</evidence>
<evidence type="ECO:0000313" key="7">
    <source>
        <dbReference type="Proteomes" id="UP000234956"/>
    </source>
</evidence>
<dbReference type="SUPFAM" id="SSF48498">
    <property type="entry name" value="Tetracyclin repressor-like, C-terminal domain"/>
    <property type="match status" value="1"/>
</dbReference>
<dbReference type="AlphaFoldDB" id="A0A2I0V5B2"/>
<dbReference type="RefSeq" id="WP_101966397.1">
    <property type="nucleotide sequence ID" value="NZ_JAZBNI010000003.1"/>
</dbReference>
<dbReference type="EMBL" id="PDFK01000001">
    <property type="protein sequence ID" value="PKU53412.1"/>
    <property type="molecule type" value="Genomic_DNA"/>
</dbReference>
<evidence type="ECO:0000259" key="5">
    <source>
        <dbReference type="PROSITE" id="PS50977"/>
    </source>
</evidence>
<organism evidence="6 7">
    <name type="scientific">Lysinibacillus fusiformis</name>
    <dbReference type="NCBI Taxonomy" id="28031"/>
    <lineage>
        <taxon>Bacteria</taxon>
        <taxon>Bacillati</taxon>
        <taxon>Bacillota</taxon>
        <taxon>Bacilli</taxon>
        <taxon>Bacillales</taxon>
        <taxon>Bacillaceae</taxon>
        <taxon>Lysinibacillus</taxon>
    </lineage>
</organism>
<reference evidence="6 7" key="1">
    <citation type="submission" date="2017-10" db="EMBL/GenBank/DDBJ databases">
        <title>Draft genome of Lysinibacillus fusiformis strain Juneja, a laboratory-derived pathogen of Drosophila melanogaster.</title>
        <authorList>
            <person name="Smith B.R."/>
            <person name="Unckless R.L."/>
        </authorList>
    </citation>
    <scope>NUCLEOTIDE SEQUENCE [LARGE SCALE GENOMIC DNA]</scope>
    <source>
        <strain evidence="6 7">Juneja</strain>
    </source>
</reference>
<evidence type="ECO:0000256" key="3">
    <source>
        <dbReference type="ARBA" id="ARBA00023163"/>
    </source>
</evidence>
<keyword evidence="1" id="KW-0805">Transcription regulation</keyword>
<dbReference type="GO" id="GO:0000976">
    <property type="term" value="F:transcription cis-regulatory region binding"/>
    <property type="evidence" value="ECO:0007669"/>
    <property type="project" value="TreeGrafter"/>
</dbReference>
<feature type="DNA-binding region" description="H-T-H motif" evidence="4">
    <location>
        <begin position="34"/>
        <end position="53"/>
    </location>
</feature>